<keyword evidence="2 6" id="KW-0812">Transmembrane</keyword>
<evidence type="ECO:0000256" key="4">
    <source>
        <dbReference type="ARBA" id="ARBA00023136"/>
    </source>
</evidence>
<evidence type="ECO:0000313" key="8">
    <source>
        <dbReference type="EMBL" id="PIE32891.1"/>
    </source>
</evidence>
<dbReference type="Pfam" id="PF03544">
    <property type="entry name" value="TonB_C"/>
    <property type="match status" value="1"/>
</dbReference>
<evidence type="ECO:0000256" key="2">
    <source>
        <dbReference type="ARBA" id="ARBA00022692"/>
    </source>
</evidence>
<sequence length="431" mass="49040">MRHCTSMKNLLSCLEFRAKTNKKKTPGFLFISSNSTLYITFILSIVFHLGLIYTIPAVNVFSEGEGELLQEPIVIDFVQEDFSELSFDVSSPALNQFQANTPDSSTDYGEKLLPQRLEVDENINFEIAPPEKITSLESEHVLLDRVVTKDPDMTSLLTQKRTVQSTPSRIPEAEILRSGKVDIDRKQPEVPLLQPSRIIEQPARIEPLHHRKSAPAQKKEEPALQFPTSLQKKKERQMIASDRLMKRPLELEKRSLSDTKTTEPTLVSQVKPSSPLSQKRRFGMTRENETDTNRFGIFAGKRFENPTRKEDIQKSPVQQDERQSPADADATEAAKSLHTSSQIEGPVKGRALIYRPNPPQLDNVNIDVELKLKFWVLPDGTIGEVIPIKRGNAELERIAINYLKKWKFEALPEGREHQQIWGTIPIKFTIQ</sequence>
<feature type="compositionally biased region" description="Polar residues" evidence="5">
    <location>
        <begin position="262"/>
        <end position="277"/>
    </location>
</feature>
<keyword evidence="3 6" id="KW-1133">Transmembrane helix</keyword>
<dbReference type="AlphaFoldDB" id="A0A2G6KB49"/>
<protein>
    <recommendedName>
        <fullName evidence="7">TonB C-terminal domain-containing protein</fullName>
    </recommendedName>
</protein>
<dbReference type="NCBIfam" id="TIGR01352">
    <property type="entry name" value="tonB_Cterm"/>
    <property type="match status" value="1"/>
</dbReference>
<accession>A0A2G6KB49</accession>
<name>A0A2G6KB49_9BACT</name>
<feature type="compositionally biased region" description="Basic and acidic residues" evidence="5">
    <location>
        <begin position="301"/>
        <end position="324"/>
    </location>
</feature>
<dbReference type="EMBL" id="PDSK01000106">
    <property type="protein sequence ID" value="PIE32891.1"/>
    <property type="molecule type" value="Genomic_DNA"/>
</dbReference>
<evidence type="ECO:0000256" key="3">
    <source>
        <dbReference type="ARBA" id="ARBA00022989"/>
    </source>
</evidence>
<organism evidence="8 9">
    <name type="scientific">candidate division KSB3 bacterium</name>
    <dbReference type="NCBI Taxonomy" id="2044937"/>
    <lineage>
        <taxon>Bacteria</taxon>
        <taxon>candidate division KSB3</taxon>
    </lineage>
</organism>
<evidence type="ECO:0000256" key="5">
    <source>
        <dbReference type="SAM" id="MobiDB-lite"/>
    </source>
</evidence>
<feature type="domain" description="TonB C-terminal" evidence="7">
    <location>
        <begin position="365"/>
        <end position="430"/>
    </location>
</feature>
<feature type="compositionally biased region" description="Basic and acidic residues" evidence="5">
    <location>
        <begin position="243"/>
        <end position="261"/>
    </location>
</feature>
<feature type="transmembrane region" description="Helical" evidence="6">
    <location>
        <begin position="27"/>
        <end position="53"/>
    </location>
</feature>
<feature type="region of interest" description="Disordered" evidence="5">
    <location>
        <begin position="202"/>
        <end position="341"/>
    </location>
</feature>
<evidence type="ECO:0000259" key="7">
    <source>
        <dbReference type="Pfam" id="PF03544"/>
    </source>
</evidence>
<evidence type="ECO:0000256" key="6">
    <source>
        <dbReference type="SAM" id="Phobius"/>
    </source>
</evidence>
<dbReference type="InterPro" id="IPR006260">
    <property type="entry name" value="TonB/TolA_C"/>
</dbReference>
<evidence type="ECO:0000256" key="1">
    <source>
        <dbReference type="ARBA" id="ARBA00004167"/>
    </source>
</evidence>
<evidence type="ECO:0000313" key="9">
    <source>
        <dbReference type="Proteomes" id="UP000230821"/>
    </source>
</evidence>
<dbReference type="Gene3D" id="3.30.1150.10">
    <property type="match status" value="1"/>
</dbReference>
<dbReference type="GO" id="GO:0016020">
    <property type="term" value="C:membrane"/>
    <property type="evidence" value="ECO:0007669"/>
    <property type="project" value="UniProtKB-SubCell"/>
</dbReference>
<reference evidence="8 9" key="1">
    <citation type="submission" date="2017-10" db="EMBL/GenBank/DDBJ databases">
        <title>Novel microbial diversity and functional potential in the marine mammal oral microbiome.</title>
        <authorList>
            <person name="Dudek N.K."/>
            <person name="Sun C.L."/>
            <person name="Burstein D."/>
            <person name="Kantor R.S."/>
            <person name="Aliaga Goltsman D.S."/>
            <person name="Bik E.M."/>
            <person name="Thomas B.C."/>
            <person name="Banfield J.F."/>
            <person name="Relman D.A."/>
        </authorList>
    </citation>
    <scope>NUCLEOTIDE SEQUENCE [LARGE SCALE GENOMIC DNA]</scope>
    <source>
        <strain evidence="8">DOLJORAL78_47_16</strain>
    </source>
</reference>
<gene>
    <name evidence="8" type="ORF">CSA56_13930</name>
</gene>
<comment type="subcellular location">
    <subcellularLocation>
        <location evidence="1">Membrane</location>
        <topology evidence="1">Single-pass membrane protein</topology>
    </subcellularLocation>
</comment>
<dbReference type="Proteomes" id="UP000230821">
    <property type="component" value="Unassembled WGS sequence"/>
</dbReference>
<dbReference type="GO" id="GO:0055085">
    <property type="term" value="P:transmembrane transport"/>
    <property type="evidence" value="ECO:0007669"/>
    <property type="project" value="InterPro"/>
</dbReference>
<dbReference type="SUPFAM" id="SSF74653">
    <property type="entry name" value="TolA/TonB C-terminal domain"/>
    <property type="match status" value="1"/>
</dbReference>
<keyword evidence="4 6" id="KW-0472">Membrane</keyword>
<comment type="caution">
    <text evidence="8">The sequence shown here is derived from an EMBL/GenBank/DDBJ whole genome shotgun (WGS) entry which is preliminary data.</text>
</comment>
<proteinExistence type="predicted"/>
<dbReference type="InterPro" id="IPR037682">
    <property type="entry name" value="TonB_C"/>
</dbReference>